<organism evidence="2 3">
    <name type="scientific">Nocardia acididurans</name>
    <dbReference type="NCBI Taxonomy" id="2802282"/>
    <lineage>
        <taxon>Bacteria</taxon>
        <taxon>Bacillati</taxon>
        <taxon>Actinomycetota</taxon>
        <taxon>Actinomycetes</taxon>
        <taxon>Mycobacteriales</taxon>
        <taxon>Nocardiaceae</taxon>
        <taxon>Nocardia</taxon>
    </lineage>
</organism>
<dbReference type="Proteomes" id="UP000602198">
    <property type="component" value="Unassembled WGS sequence"/>
</dbReference>
<name>A0ABS1MCI5_9NOCA</name>
<sequence>MPQPTPLEQAFADALAGAARLDKQGIRPAGAGEMRPRRTTTNVELVKKCADFYRKNRTVMDRAVDDAVRFLASPDGIAYVKALEGSFDSAEPNPLSEEIASQILTHGEFHLATAQPQGLRGFGIGVSAGASAVVGALAGADLVFDFKDRTQVHGRAWAGLSAKGGLSLSAGLELSFWIGDKPLSGAIDGFLVDLYVPNPEFKLVVFIRFMYINQRPQGATEFEFAGVSLQFPFGIGFPYRLDKGKDVVLAVYAAAQKAWDRTRRATLDVVNKANGTATIAVKEVATLEATLHNTGDDIPLRSGATMTISMPRYFTNDDVAAMKIELSGWTASTVVSPLGNLNVVLTLSKDYTWDGGSDLFFPITNVASSSQPPVGQQSSQGQIGLSLSDTSLTNPIVANADFALVWASSSATVTWSTNTPGFKLLGPASGTVTAYADPGYQTMTLTTAVDPSGNTWVLGYQYNYNTADPTAVIPQIRAVWQSQDSPKTPKTYWQGDAVTPQSPPGTSSKAYYTGLNTNPNWVSITPKFG</sequence>
<protein>
    <submittedName>
        <fullName evidence="2">Uncharacterized protein</fullName>
    </submittedName>
</protein>
<dbReference type="EMBL" id="JAERRJ010000008">
    <property type="protein sequence ID" value="MBL1076913.1"/>
    <property type="molecule type" value="Genomic_DNA"/>
</dbReference>
<dbReference type="RefSeq" id="WP_201949502.1">
    <property type="nucleotide sequence ID" value="NZ_JAERRJ010000008.1"/>
</dbReference>
<reference evidence="2 3" key="1">
    <citation type="submission" date="2021-01" db="EMBL/GenBank/DDBJ databases">
        <title>WGS of actinomycetes isolated from Thailand.</title>
        <authorList>
            <person name="Thawai C."/>
        </authorList>
    </citation>
    <scope>NUCLEOTIDE SEQUENCE [LARGE SCALE GENOMIC DNA]</scope>
    <source>
        <strain evidence="2 3">LPG 2</strain>
    </source>
</reference>
<proteinExistence type="predicted"/>
<feature type="region of interest" description="Disordered" evidence="1">
    <location>
        <begin position="485"/>
        <end position="505"/>
    </location>
</feature>
<gene>
    <name evidence="2" type="ORF">JK358_21185</name>
</gene>
<keyword evidence="3" id="KW-1185">Reference proteome</keyword>
<comment type="caution">
    <text evidence="2">The sequence shown here is derived from an EMBL/GenBank/DDBJ whole genome shotgun (WGS) entry which is preliminary data.</text>
</comment>
<evidence type="ECO:0000256" key="1">
    <source>
        <dbReference type="SAM" id="MobiDB-lite"/>
    </source>
</evidence>
<accession>A0ABS1MCI5</accession>
<evidence type="ECO:0000313" key="2">
    <source>
        <dbReference type="EMBL" id="MBL1076913.1"/>
    </source>
</evidence>
<evidence type="ECO:0000313" key="3">
    <source>
        <dbReference type="Proteomes" id="UP000602198"/>
    </source>
</evidence>